<evidence type="ECO:0000313" key="10">
    <source>
        <dbReference type="Proteomes" id="UP000823941"/>
    </source>
</evidence>
<evidence type="ECO:0000256" key="4">
    <source>
        <dbReference type="ARBA" id="ARBA00022989"/>
    </source>
</evidence>
<keyword evidence="2 8" id="KW-1003">Cell membrane</keyword>
<name>A0ABQ7QEF0_PLUXY</name>
<dbReference type="InterPro" id="IPR013604">
    <property type="entry name" value="7TM_chemorcpt"/>
</dbReference>
<comment type="caution">
    <text evidence="9">The sequence shown here is derived from an EMBL/GenBank/DDBJ whole genome shotgun (WGS) entry which is preliminary data.</text>
</comment>
<proteinExistence type="inferred from homology"/>
<sequence length="452" mass="51107">MKTYKVRPDFNLLYESFSPQFPMIKGHPQKGLAHKTRQVRAALFSAAPPKPHGFPKECFVRDSMAFVLLLASVGGVAPVRVGRRGGRWTVAGSRGMRAYGCFVVPAMVIIIFATGTLDYFLNYKTPAGSDCGGKQCPSMVYLVWIGNMVLASAAVLAGWRSAAERIRQMVKSFNDMEKINQDLGFVEKRSKDWKRLLFCILLQTAATTLLAYMYKRFSQNNVREKRTKVGYSPLLVMQWLVFLLAQQFSLSVMHVNSSLSAINSALEQELRTLDQQTNFTKFSRSCGWVRRLARHHGWVCDAADSLDHTYGTFLYFAFGNFLLYLIAKPYYLLHDVIEVGFVEFSVIALQMSWVGLYLLTIMAVIEPCHDMAVQMRLTRSLAAELSRRAGCPLLQKSLRTLAAVLMLRQPHFAPLGLFTLDRPLIIDIMSEVTTLLLVIIQFQQLTGYYKTD</sequence>
<feature type="transmembrane region" description="Helical" evidence="8">
    <location>
        <begin position="234"/>
        <end position="253"/>
    </location>
</feature>
<dbReference type="EMBL" id="JAHIBW010000016">
    <property type="protein sequence ID" value="KAG7303596.1"/>
    <property type="molecule type" value="Genomic_DNA"/>
</dbReference>
<evidence type="ECO:0000256" key="8">
    <source>
        <dbReference type="RuleBase" id="RU363108"/>
    </source>
</evidence>
<feature type="transmembrane region" description="Helical" evidence="8">
    <location>
        <begin position="63"/>
        <end position="81"/>
    </location>
</feature>
<organism evidence="9 10">
    <name type="scientific">Plutella xylostella</name>
    <name type="common">Diamondback moth</name>
    <name type="synonym">Plutella maculipennis</name>
    <dbReference type="NCBI Taxonomy" id="51655"/>
    <lineage>
        <taxon>Eukaryota</taxon>
        <taxon>Metazoa</taxon>
        <taxon>Ecdysozoa</taxon>
        <taxon>Arthropoda</taxon>
        <taxon>Hexapoda</taxon>
        <taxon>Insecta</taxon>
        <taxon>Pterygota</taxon>
        <taxon>Neoptera</taxon>
        <taxon>Endopterygota</taxon>
        <taxon>Lepidoptera</taxon>
        <taxon>Glossata</taxon>
        <taxon>Ditrysia</taxon>
        <taxon>Yponomeutoidea</taxon>
        <taxon>Plutellidae</taxon>
        <taxon>Plutella</taxon>
    </lineage>
</organism>
<gene>
    <name evidence="9" type="ORF">JYU34_012126</name>
</gene>
<evidence type="ECO:0000256" key="7">
    <source>
        <dbReference type="ARBA" id="ARBA00023224"/>
    </source>
</evidence>
<feature type="transmembrane region" description="Helical" evidence="8">
    <location>
        <begin position="196"/>
        <end position="214"/>
    </location>
</feature>
<keyword evidence="6 8" id="KW-0675">Receptor</keyword>
<evidence type="ECO:0000256" key="1">
    <source>
        <dbReference type="ARBA" id="ARBA00004651"/>
    </source>
</evidence>
<dbReference type="PANTHER" id="PTHR21143">
    <property type="entry name" value="INVERTEBRATE GUSTATORY RECEPTOR"/>
    <property type="match status" value="1"/>
</dbReference>
<evidence type="ECO:0000256" key="5">
    <source>
        <dbReference type="ARBA" id="ARBA00023136"/>
    </source>
</evidence>
<keyword evidence="10" id="KW-1185">Reference proteome</keyword>
<dbReference type="PANTHER" id="PTHR21143:SF133">
    <property type="entry name" value="GUSTATORY AND PHEROMONE RECEPTOR 32A-RELATED"/>
    <property type="match status" value="1"/>
</dbReference>
<keyword evidence="7 8" id="KW-0807">Transducer</keyword>
<keyword evidence="4 8" id="KW-1133">Transmembrane helix</keyword>
<evidence type="ECO:0000256" key="2">
    <source>
        <dbReference type="ARBA" id="ARBA00022475"/>
    </source>
</evidence>
<feature type="transmembrane region" description="Helical" evidence="8">
    <location>
        <begin position="344"/>
        <end position="365"/>
    </location>
</feature>
<dbReference type="Proteomes" id="UP000823941">
    <property type="component" value="Chromosome 16"/>
</dbReference>
<reference evidence="9 10" key="1">
    <citation type="submission" date="2021-06" db="EMBL/GenBank/DDBJ databases">
        <title>A haploid diamondback moth (Plutella xylostella L.) genome assembly resolves 31 chromosomes and identifies a diamide resistance mutation.</title>
        <authorList>
            <person name="Ward C.M."/>
            <person name="Perry K.D."/>
            <person name="Baker G."/>
            <person name="Powis K."/>
            <person name="Heckel D.G."/>
            <person name="Baxter S.W."/>
        </authorList>
    </citation>
    <scope>NUCLEOTIDE SEQUENCE [LARGE SCALE GENOMIC DNA]</scope>
    <source>
        <strain evidence="9 10">LV</strain>
        <tissue evidence="9">Single pupa</tissue>
    </source>
</reference>
<feature type="transmembrane region" description="Helical" evidence="8">
    <location>
        <begin position="313"/>
        <end position="332"/>
    </location>
</feature>
<comment type="similarity">
    <text evidence="8">Belongs to the insect chemoreceptor superfamily. Gustatory receptor (GR) family.</text>
</comment>
<keyword evidence="3 8" id="KW-0812">Transmembrane</keyword>
<evidence type="ECO:0000256" key="3">
    <source>
        <dbReference type="ARBA" id="ARBA00022692"/>
    </source>
</evidence>
<evidence type="ECO:0000256" key="6">
    <source>
        <dbReference type="ARBA" id="ARBA00023170"/>
    </source>
</evidence>
<accession>A0ABQ7QEF0</accession>
<dbReference type="Pfam" id="PF08395">
    <property type="entry name" value="7tm_7"/>
    <property type="match status" value="1"/>
</dbReference>
<protein>
    <recommendedName>
        <fullName evidence="8">Gustatory receptor</fullName>
    </recommendedName>
</protein>
<comment type="function">
    <text evidence="8">Gustatory receptor which mediates acceptance or avoidance behavior, depending on its substrates.</text>
</comment>
<feature type="transmembrane region" description="Helical" evidence="8">
    <location>
        <begin position="141"/>
        <end position="159"/>
    </location>
</feature>
<keyword evidence="5 8" id="KW-0472">Membrane</keyword>
<comment type="subcellular location">
    <subcellularLocation>
        <location evidence="1 8">Cell membrane</location>
        <topology evidence="1 8">Multi-pass membrane protein</topology>
    </subcellularLocation>
</comment>
<feature type="transmembrane region" description="Helical" evidence="8">
    <location>
        <begin position="102"/>
        <end position="121"/>
    </location>
</feature>
<evidence type="ECO:0000313" key="9">
    <source>
        <dbReference type="EMBL" id="KAG7303596.1"/>
    </source>
</evidence>